<dbReference type="Proteomes" id="UP000663452">
    <property type="component" value="Chromosome"/>
</dbReference>
<protein>
    <submittedName>
        <fullName evidence="2">TIGR02680 family protein</fullName>
    </submittedName>
</protein>
<dbReference type="NCBIfam" id="TIGR02680">
    <property type="entry name" value="TIGR02680 family protein"/>
    <property type="match status" value="1"/>
</dbReference>
<dbReference type="Gene3D" id="3.40.50.300">
    <property type="entry name" value="P-loop containing nucleotide triphosphate hydrolases"/>
    <property type="match status" value="1"/>
</dbReference>
<evidence type="ECO:0000313" key="2">
    <source>
        <dbReference type="EMBL" id="QSF46537.1"/>
    </source>
</evidence>
<organism evidence="2 3">
    <name type="scientific">Paenibacillus tianjinensis</name>
    <dbReference type="NCBI Taxonomy" id="2810347"/>
    <lineage>
        <taxon>Bacteria</taxon>
        <taxon>Bacillati</taxon>
        <taxon>Bacillota</taxon>
        <taxon>Bacilli</taxon>
        <taxon>Bacillales</taxon>
        <taxon>Paenibacillaceae</taxon>
        <taxon>Paenibacillus</taxon>
    </lineage>
</organism>
<dbReference type="InterPro" id="IPR013496">
    <property type="entry name" value="CHP02680"/>
</dbReference>
<feature type="coiled-coil region" evidence="1">
    <location>
        <begin position="308"/>
        <end position="376"/>
    </location>
</feature>
<dbReference type="RefSeq" id="WP_206104011.1">
    <property type="nucleotide sequence ID" value="NZ_CP070969.1"/>
</dbReference>
<feature type="coiled-coil region" evidence="1">
    <location>
        <begin position="877"/>
        <end position="911"/>
    </location>
</feature>
<accession>A0ABX7LER2</accession>
<keyword evidence="3" id="KW-1185">Reference proteome</keyword>
<name>A0ABX7LER2_9BACL</name>
<feature type="coiled-coil region" evidence="1">
    <location>
        <begin position="465"/>
        <end position="499"/>
    </location>
</feature>
<dbReference type="Pfam" id="PF13558">
    <property type="entry name" value="SbcC_Walker_B"/>
    <property type="match status" value="1"/>
</dbReference>
<feature type="coiled-coil region" evidence="1">
    <location>
        <begin position="750"/>
        <end position="784"/>
    </location>
</feature>
<sequence>MIIFKKETNRWKPHRLILCNYWYYTYKVYQFKNGRILFRGHNASGKSITMQSLFTFLLDGNKSPSRLDPFGSSARKLYEILLGEESVNRDIQERIGYIAIEYKREKTEEYMTTGFGLHSKRKDNRLKNAWGFVIHDPFRRINEGENPLPVYKREKLDGKWERLPLTREEFVKAVGNSGTVVDESHYAALVNSHLFKFPDASNLEMFTEVLTQLKSPKLSREAGPNKLKEVLHNSLMPISDKEISPLTVTVESMDKTQATIEKHEQDLAAVRSMATEYARYKRYVFAEKAKYYLDNKRILDSHAKKFKETEYTIRLKSAEKETKEAEKESKSNELEVLNREYDEYRGGEVAQLQGNLDKAERELTQFSKDALAKEERFNTKNDLVTKSIEKIRKLEDAIYTAKKEMGAHLAELEDMSVDTGFDDVLYLPHFKKCADDAAYDFSMWERDSKKYLSLLQTTRSKIKEYESLKDKTNALKTEIERLQIRYNEQRELLKELANSYDWEREEGAKELSVWFESLCTLTASNGAIQETLDLFPEYLISVSDEQLKSPLSIEKDAQIEHAQVESIKLQNLIDSLKLRKGELEATLSDLENNKEIEPYKSYAKAEQFKGLTEMGVPFIPFWAAVEFKEGLSGEAKANIESVAIELDLLNAAIVPVHAYDEAKKNSVVLSRNNKCDRNLTEYLTPVSSDNVSDTDILAVLMGISIDHTSQTFVAASGEFKTGIVEGTSPSFGDAKFIGKTARDLLRKKEIVRIQGEIVTIEDELEQLHSQKKAWLETKQQIANEFSSFPFFNTLKTAKSQYEEKINFITHIVKSELDNKSELYKRLAAELEGLLLSVKATAAFTSLPLTEKAFAEAIDATNHYLLLLTNIKSDFRALADKRNSLRTEQDNKEEHENDLEDLRGELFTIRNKIDRTSKYIQSLEDQLKLSGAEEVRKRIAEVIAKLQSLPGEISQLATDVGVIQNKIATMVESLPSLKSTIHFYNELCSAWEVIFVQDVRENASEYELDETLDTKMMAKQIYDKFGVLLDKKEKSQVNTELSKHFTASSMSLIEYDAELKAVPYMVNFTNIPEEEQANVELLKSVAQFSKITLQLQIDGELRTLSPSELRTKLEGYVNMQKKTLTDKDRELFEDIMINSIGETIRNKIRSANDWVNRINAFMELAKNSSGLRFQVQWKPITKQDEGELKTEDLVKLLERDPKLLADHDRLSISQHFRSKVNAAKQIMETDGKVQFLEVIKSVLDYRKWYEIIIKYEKPGESMKEMQTKHFNSFSGGEKALAMYTPLLAAVDARLQSASEDAPRIFALDEAFAGVDDNNIEETFKIIEMFDFDYTLNSQALWGCFSEVKHLSIYDLSRPQNANYVITTQYEWDGIRKISIAESLDDIMPEETFELVDEQAVLF</sequence>
<reference evidence="2 3" key="1">
    <citation type="submission" date="2021-02" db="EMBL/GenBank/DDBJ databases">
        <title>Paenibacillus tianjinensis sp. nov.</title>
        <authorList>
            <person name="Liu H."/>
        </authorList>
    </citation>
    <scope>NUCLEOTIDE SEQUENCE [LARGE SCALE GENOMIC DNA]</scope>
    <source>
        <strain evidence="2 3">TB2019</strain>
    </source>
</reference>
<dbReference type="InterPro" id="IPR027417">
    <property type="entry name" value="P-loop_NTPase"/>
</dbReference>
<evidence type="ECO:0000256" key="1">
    <source>
        <dbReference type="SAM" id="Coils"/>
    </source>
</evidence>
<dbReference type="SUPFAM" id="SSF52540">
    <property type="entry name" value="P-loop containing nucleoside triphosphate hydrolases"/>
    <property type="match status" value="1"/>
</dbReference>
<evidence type="ECO:0000313" key="3">
    <source>
        <dbReference type="Proteomes" id="UP000663452"/>
    </source>
</evidence>
<feature type="coiled-coil region" evidence="1">
    <location>
        <begin position="559"/>
        <end position="593"/>
    </location>
</feature>
<dbReference type="EMBL" id="CP070969">
    <property type="protein sequence ID" value="QSF46537.1"/>
    <property type="molecule type" value="Genomic_DNA"/>
</dbReference>
<gene>
    <name evidence="2" type="ORF">JRJ22_08175</name>
</gene>
<keyword evidence="1" id="KW-0175">Coiled coil</keyword>
<proteinExistence type="predicted"/>